<feature type="region of interest" description="Disordered" evidence="1">
    <location>
        <begin position="535"/>
        <end position="594"/>
    </location>
</feature>
<feature type="compositionally biased region" description="Basic and acidic residues" evidence="1">
    <location>
        <begin position="413"/>
        <end position="426"/>
    </location>
</feature>
<sequence length="594" mass="64285">MVHRQHRDDQLRRARQRQRDHLLRPHPVGDQLVPEPGRGVHQLPVPEPAVRSVHGGGVRRAVRPSADDLRQRRHRGGGRALGGTQQRRGLLGRAHPDPVDGGVRVVGQRGQHRPQPRGDDRRVRRGDRPAPVTQPQVQPVAGQRDHAQRIRRGVPSADDPGAGGTQPVERVALEHRERVEQRGQAGDPVQLGEAEMLVLDQLGLLALQPAQALRDGLAAPQPHPDRDGVDEHPHCLGRARLVGGPPGRGGAEHRLGSPGEPGDQQTPRPLQDGVDGDPGGPRGGEHPALQLRIEFDVELVRIGRRARCGGRHQQRWLVEPVQRGGPGRDRRRMVAARPPGQPGEQIRVPGRAVAHRVGPGCVGPGCVGLGWAGLGWAGLGCVGLGWAVGSRGGPLQDLAQHGRHRPAVQREMVVGDHQARRVRAGDQRQPQQRRGRRIERAGPFEVGDGVRIGAAVHAQLGDGLAQHQLPRPPGAGPAERGAQRGPVRGHRGGGGGEPLRVGERRIEIDEPLHDVQVTGPPGAFGLEQQALLQRAAGQHRVQSRHGGGQLDALRSGRLGQRRSRDRLGQQRCRGRAGRRQRCRGSGRLRRREVG</sequence>
<dbReference type="Proteomes" id="UP000320693">
    <property type="component" value="Unassembled WGS sequence"/>
</dbReference>
<feature type="compositionally biased region" description="Basic and acidic residues" evidence="1">
    <location>
        <begin position="223"/>
        <end position="234"/>
    </location>
</feature>
<name>A0ABQ0RX02_9PSEU</name>
<feature type="region of interest" description="Disordered" evidence="1">
    <location>
        <begin position="397"/>
        <end position="444"/>
    </location>
</feature>
<feature type="compositionally biased region" description="Low complexity" evidence="1">
    <location>
        <begin position="129"/>
        <end position="140"/>
    </location>
</feature>
<feature type="compositionally biased region" description="Low complexity" evidence="1">
    <location>
        <begin position="82"/>
        <end position="109"/>
    </location>
</feature>
<feature type="region of interest" description="Disordered" evidence="1">
    <location>
        <begin position="1"/>
        <end position="166"/>
    </location>
</feature>
<gene>
    <name evidence="2" type="ORF">PSA01_22320</name>
</gene>
<evidence type="ECO:0000313" key="2">
    <source>
        <dbReference type="EMBL" id="GEC25203.1"/>
    </source>
</evidence>
<evidence type="ECO:0000313" key="3">
    <source>
        <dbReference type="Proteomes" id="UP000320693"/>
    </source>
</evidence>
<feature type="compositionally biased region" description="Basic and acidic residues" evidence="1">
    <location>
        <begin position="1"/>
        <end position="23"/>
    </location>
</feature>
<feature type="region of interest" description="Disordered" evidence="1">
    <location>
        <begin position="321"/>
        <end position="346"/>
    </location>
</feature>
<proteinExistence type="predicted"/>
<feature type="compositionally biased region" description="Basic and acidic residues" evidence="1">
    <location>
        <begin position="116"/>
        <end position="128"/>
    </location>
</feature>
<accession>A0ABQ0RX02</accession>
<organism evidence="2 3">
    <name type="scientific">Pseudonocardia saturnea</name>
    <dbReference type="NCBI Taxonomy" id="33909"/>
    <lineage>
        <taxon>Bacteria</taxon>
        <taxon>Bacillati</taxon>
        <taxon>Actinomycetota</taxon>
        <taxon>Actinomycetes</taxon>
        <taxon>Pseudonocardiales</taxon>
        <taxon>Pseudonocardiaceae</taxon>
        <taxon>Pseudonocardia</taxon>
    </lineage>
</organism>
<feature type="region of interest" description="Disordered" evidence="1">
    <location>
        <begin position="465"/>
        <end position="500"/>
    </location>
</feature>
<dbReference type="EMBL" id="BJNH01000022">
    <property type="protein sequence ID" value="GEC25203.1"/>
    <property type="molecule type" value="Genomic_DNA"/>
</dbReference>
<reference evidence="2 3" key="1">
    <citation type="submission" date="2019-06" db="EMBL/GenBank/DDBJ databases">
        <title>Whole genome shotgun sequence of Pseudonocardia saturnea NBRC 14499.</title>
        <authorList>
            <person name="Hosoyama A."/>
            <person name="Uohara A."/>
            <person name="Ohji S."/>
            <person name="Ichikawa N."/>
        </authorList>
    </citation>
    <scope>NUCLEOTIDE SEQUENCE [LARGE SCALE GENOMIC DNA]</scope>
    <source>
        <strain evidence="2 3">NBRC 14499</strain>
    </source>
</reference>
<evidence type="ECO:0000256" key="1">
    <source>
        <dbReference type="SAM" id="MobiDB-lite"/>
    </source>
</evidence>
<comment type="caution">
    <text evidence="2">The sequence shown here is derived from an EMBL/GenBank/DDBJ whole genome shotgun (WGS) entry which is preliminary data.</text>
</comment>
<protein>
    <submittedName>
        <fullName evidence="2">Uncharacterized protein</fullName>
    </submittedName>
</protein>
<feature type="compositionally biased region" description="Basic residues" evidence="1">
    <location>
        <begin position="572"/>
        <end position="594"/>
    </location>
</feature>
<feature type="region of interest" description="Disordered" evidence="1">
    <location>
        <begin position="216"/>
        <end position="289"/>
    </location>
</feature>
<feature type="compositionally biased region" description="Low complexity" evidence="1">
    <location>
        <begin position="476"/>
        <end position="486"/>
    </location>
</feature>
<keyword evidence="3" id="KW-1185">Reference proteome</keyword>